<evidence type="ECO:0000256" key="2">
    <source>
        <dbReference type="ARBA" id="ARBA00022692"/>
    </source>
</evidence>
<evidence type="ECO:0000256" key="4">
    <source>
        <dbReference type="ARBA" id="ARBA00023136"/>
    </source>
</evidence>
<evidence type="ECO:0000256" key="1">
    <source>
        <dbReference type="ARBA" id="ARBA00004141"/>
    </source>
</evidence>
<feature type="transmembrane region" description="Helical" evidence="5">
    <location>
        <begin position="22"/>
        <end position="41"/>
    </location>
</feature>
<proteinExistence type="predicted"/>
<dbReference type="PANTHER" id="PTHR38480:SF1">
    <property type="entry name" value="SLR0254 PROTEIN"/>
    <property type="match status" value="1"/>
</dbReference>
<organism evidence="7">
    <name type="scientific">Pseudomonas sp. W17</name>
    <dbReference type="NCBI Taxonomy" id="3144407"/>
    <lineage>
        <taxon>Bacteria</taxon>
        <taxon>Pseudomonadati</taxon>
        <taxon>Pseudomonadota</taxon>
        <taxon>Gammaproteobacteria</taxon>
        <taxon>Pseudomonadales</taxon>
        <taxon>Pseudomonadaceae</taxon>
        <taxon>Pseudomonas</taxon>
    </lineage>
</organism>
<keyword evidence="4 5" id="KW-0472">Membrane</keyword>
<feature type="transmembrane region" description="Helical" evidence="5">
    <location>
        <begin position="53"/>
        <end position="75"/>
    </location>
</feature>
<protein>
    <submittedName>
        <fullName evidence="7">RDD family protein</fullName>
    </submittedName>
</protein>
<evidence type="ECO:0000313" key="7">
    <source>
        <dbReference type="EMBL" id="XBY22014.1"/>
    </source>
</evidence>
<dbReference type="RefSeq" id="WP_350403464.1">
    <property type="nucleotide sequence ID" value="NZ_CP158490.1"/>
</dbReference>
<dbReference type="InterPro" id="IPR010432">
    <property type="entry name" value="RDD"/>
</dbReference>
<accession>A0AAU7WR01</accession>
<dbReference type="EMBL" id="CP158490">
    <property type="protein sequence ID" value="XBY22014.1"/>
    <property type="molecule type" value="Genomic_DNA"/>
</dbReference>
<feature type="domain" description="RDD" evidence="6">
    <location>
        <begin position="16"/>
        <end position="139"/>
    </location>
</feature>
<dbReference type="PANTHER" id="PTHR38480">
    <property type="entry name" value="SLR0254 PROTEIN"/>
    <property type="match status" value="1"/>
</dbReference>
<reference evidence="7" key="1">
    <citation type="submission" date="2024-06" db="EMBL/GenBank/DDBJ databases">
        <authorList>
            <person name="Wu L."/>
        </authorList>
    </citation>
    <scope>NUCLEOTIDE SEQUENCE</scope>
    <source>
        <strain evidence="7">W17</strain>
    </source>
</reference>
<comment type="subcellular location">
    <subcellularLocation>
        <location evidence="1">Membrane</location>
        <topology evidence="1">Multi-pass membrane protein</topology>
    </subcellularLocation>
</comment>
<dbReference type="AlphaFoldDB" id="A0AAU7WR01"/>
<evidence type="ECO:0000259" key="6">
    <source>
        <dbReference type="Pfam" id="PF06271"/>
    </source>
</evidence>
<name>A0AAU7WR01_9PSED</name>
<sequence>MSQVELTGSIGVYDLASPIKRLAGYVVDMAVVFFILFLKSFMLHLSVRFSSELGLTVFQGVDYFLTLLALAYFLFCDALPNGQSLGKRLFKMTVVGFPYGPSCTSLQSALRNLPKALFSILDGVFVLFGLRRRLGDMLARTVVTNL</sequence>
<gene>
    <name evidence="7" type="ORF">ABCR88_21185</name>
</gene>
<keyword evidence="3 5" id="KW-1133">Transmembrane helix</keyword>
<keyword evidence="2 5" id="KW-0812">Transmembrane</keyword>
<dbReference type="GO" id="GO:0016020">
    <property type="term" value="C:membrane"/>
    <property type="evidence" value="ECO:0007669"/>
    <property type="project" value="UniProtKB-SubCell"/>
</dbReference>
<evidence type="ECO:0000256" key="3">
    <source>
        <dbReference type="ARBA" id="ARBA00022989"/>
    </source>
</evidence>
<evidence type="ECO:0000256" key="5">
    <source>
        <dbReference type="SAM" id="Phobius"/>
    </source>
</evidence>
<dbReference type="Pfam" id="PF06271">
    <property type="entry name" value="RDD"/>
    <property type="match status" value="1"/>
</dbReference>